<name>A0A853AK14_9PSEU</name>
<organism evidence="1 2">
    <name type="scientific">Saccharopolyspora hordei</name>
    <dbReference type="NCBI Taxonomy" id="1838"/>
    <lineage>
        <taxon>Bacteria</taxon>
        <taxon>Bacillati</taxon>
        <taxon>Actinomycetota</taxon>
        <taxon>Actinomycetes</taxon>
        <taxon>Pseudonocardiales</taxon>
        <taxon>Pseudonocardiaceae</taxon>
        <taxon>Saccharopolyspora</taxon>
    </lineage>
</organism>
<accession>A0A853AK14</accession>
<evidence type="ECO:0008006" key="3">
    <source>
        <dbReference type="Google" id="ProtNLM"/>
    </source>
</evidence>
<dbReference type="RefSeq" id="WP_179718499.1">
    <property type="nucleotide sequence ID" value="NZ_BAABFH010000001.1"/>
</dbReference>
<keyword evidence="2" id="KW-1185">Reference proteome</keyword>
<dbReference type="AlphaFoldDB" id="A0A853AK14"/>
<protein>
    <recommendedName>
        <fullName evidence="3">PE domain-containing protein</fullName>
    </recommendedName>
</protein>
<evidence type="ECO:0000313" key="1">
    <source>
        <dbReference type="EMBL" id="NYI82593.1"/>
    </source>
</evidence>
<reference evidence="1 2" key="1">
    <citation type="submission" date="2020-07" db="EMBL/GenBank/DDBJ databases">
        <title>Sequencing the genomes of 1000 actinobacteria strains.</title>
        <authorList>
            <person name="Klenk H.-P."/>
        </authorList>
    </citation>
    <scope>NUCLEOTIDE SEQUENCE [LARGE SCALE GENOMIC DNA]</scope>
    <source>
        <strain evidence="1 2">DSM 44065</strain>
    </source>
</reference>
<proteinExistence type="predicted"/>
<evidence type="ECO:0000313" key="2">
    <source>
        <dbReference type="Proteomes" id="UP000587002"/>
    </source>
</evidence>
<sequence length="96" mass="9804">MSAAAASAAEALRVLGDAEITAAPPVPIPFGDAALPATSAFGAHLGFDAIAWAYAQHMAAVQGYLVELRESTYATAEALKAVADLYRRADEAAAGR</sequence>
<dbReference type="Proteomes" id="UP000587002">
    <property type="component" value="Unassembled WGS sequence"/>
</dbReference>
<gene>
    <name evidence="1" type="ORF">HNR68_001223</name>
</gene>
<comment type="caution">
    <text evidence="1">The sequence shown here is derived from an EMBL/GenBank/DDBJ whole genome shotgun (WGS) entry which is preliminary data.</text>
</comment>
<dbReference type="EMBL" id="JACCFJ010000001">
    <property type="protein sequence ID" value="NYI82593.1"/>
    <property type="molecule type" value="Genomic_DNA"/>
</dbReference>